<organism evidence="1 2">
    <name type="scientific">Nonomuraea soli</name>
    <dbReference type="NCBI Taxonomy" id="1032476"/>
    <lineage>
        <taxon>Bacteria</taxon>
        <taxon>Bacillati</taxon>
        <taxon>Actinomycetota</taxon>
        <taxon>Actinomycetes</taxon>
        <taxon>Streptosporangiales</taxon>
        <taxon>Streptosporangiaceae</taxon>
        <taxon>Nonomuraea</taxon>
    </lineage>
</organism>
<dbReference type="InterPro" id="IPR029064">
    <property type="entry name" value="Ribosomal_eL30-like_sf"/>
</dbReference>
<name>A0A7W0HRC5_9ACTN</name>
<evidence type="ECO:0008006" key="3">
    <source>
        <dbReference type="Google" id="ProtNLM"/>
    </source>
</evidence>
<dbReference type="InterPro" id="IPR040983">
    <property type="entry name" value="Bact_RF_family5"/>
</dbReference>
<dbReference type="Gene3D" id="3.30.1330.30">
    <property type="match status" value="1"/>
</dbReference>
<proteinExistence type="predicted"/>
<keyword evidence="2" id="KW-1185">Reference proteome</keyword>
<dbReference type="InterPro" id="IPR001969">
    <property type="entry name" value="Aspartic_peptidase_AS"/>
</dbReference>
<reference evidence="1 2" key="1">
    <citation type="submission" date="2020-07" db="EMBL/GenBank/DDBJ databases">
        <title>Genomic Encyclopedia of Type Strains, Phase IV (KMG-IV): sequencing the most valuable type-strain genomes for metagenomic binning, comparative biology and taxonomic classification.</title>
        <authorList>
            <person name="Goeker M."/>
        </authorList>
    </citation>
    <scope>NUCLEOTIDE SEQUENCE [LARGE SCALE GENOMIC DNA]</scope>
    <source>
        <strain evidence="1 2">DSM 45533</strain>
    </source>
</reference>
<dbReference type="GO" id="GO:0006508">
    <property type="term" value="P:proteolysis"/>
    <property type="evidence" value="ECO:0007669"/>
    <property type="project" value="InterPro"/>
</dbReference>
<dbReference type="PROSITE" id="PS00141">
    <property type="entry name" value="ASP_PROTEASE"/>
    <property type="match status" value="1"/>
</dbReference>
<comment type="caution">
    <text evidence="1">The sequence shown here is derived from an EMBL/GenBank/DDBJ whole genome shotgun (WGS) entry which is preliminary data.</text>
</comment>
<evidence type="ECO:0000313" key="1">
    <source>
        <dbReference type="EMBL" id="MBA2892854.1"/>
    </source>
</evidence>
<dbReference type="EMBL" id="JACDUR010000004">
    <property type="protein sequence ID" value="MBA2892854.1"/>
    <property type="molecule type" value="Genomic_DNA"/>
</dbReference>
<sequence>MPFDQTFLRDLVTMKDQIGVLSLYACATPQEEASKRPAWGIRLRNELSALREEIASWPDRERRTAVLNRLESLEPELHELTDASEPGIGRALFASVSDRSDIRKISLQVPVEDCATLESTAYVRPLVSAMATSAPAGLVVVSRDGLRLIDFRYGMAEELERKPFDIDTEDWRLMRGPGPGGGPGGGSQPVATHTDKFQSRVDDNLRRQIHAAGPAVTAEARSRGWVDVLLIGAPPVTEVLAAAMRPMTPVTVDLIIDALAPGEVAKHVSGELAATRVSRDQALVARAIDTAKSGGKGALGLNQTLALLNEGRVEHLLLDEAGRWSGVRGADGFLFESGEGAEESDLGERMIEAVLDSGATLTVLGPEAAAGLADYNGVAALLRW</sequence>
<dbReference type="Pfam" id="PF18846">
    <property type="entry name" value="baeRF_family5"/>
    <property type="match status" value="1"/>
</dbReference>
<accession>A0A7W0HRC5</accession>
<dbReference type="SUPFAM" id="SSF55315">
    <property type="entry name" value="L30e-like"/>
    <property type="match status" value="1"/>
</dbReference>
<gene>
    <name evidence="1" type="ORF">HNR30_004208</name>
</gene>
<dbReference type="AlphaFoldDB" id="A0A7W0HRC5"/>
<evidence type="ECO:0000313" key="2">
    <source>
        <dbReference type="Proteomes" id="UP000530928"/>
    </source>
</evidence>
<dbReference type="Proteomes" id="UP000530928">
    <property type="component" value="Unassembled WGS sequence"/>
</dbReference>
<protein>
    <recommendedName>
        <fullName evidence="3">eRF1 domain-containing protein</fullName>
    </recommendedName>
</protein>
<dbReference type="GO" id="GO:0004190">
    <property type="term" value="F:aspartic-type endopeptidase activity"/>
    <property type="evidence" value="ECO:0007669"/>
    <property type="project" value="InterPro"/>
</dbReference>
<dbReference type="RefSeq" id="WP_181611572.1">
    <property type="nucleotide sequence ID" value="NZ_BAABAM010000003.1"/>
</dbReference>